<dbReference type="Gramene" id="EOY05162">
    <property type="protein sequence ID" value="EOY05162"/>
    <property type="gene ID" value="TCM_020239"/>
</dbReference>
<dbReference type="InterPro" id="IPR023213">
    <property type="entry name" value="CAT-like_dom_sf"/>
</dbReference>
<dbReference type="Proteomes" id="UP000026915">
    <property type="component" value="Chromosome 4"/>
</dbReference>
<gene>
    <name evidence="2" type="ORF">TCM_020239</name>
</gene>
<evidence type="ECO:0000313" key="3">
    <source>
        <dbReference type="Proteomes" id="UP000026915"/>
    </source>
</evidence>
<comment type="similarity">
    <text evidence="1">Belongs to the plant acyltransferase family.</text>
</comment>
<reference evidence="2 3" key="1">
    <citation type="journal article" date="2013" name="Genome Biol.">
        <title>The genome sequence of the most widely cultivated cacao type and its use to identify candidate genes regulating pod color.</title>
        <authorList>
            <person name="Motamayor J.C."/>
            <person name="Mockaitis K."/>
            <person name="Schmutz J."/>
            <person name="Haiminen N."/>
            <person name="Iii D.L."/>
            <person name="Cornejo O."/>
            <person name="Findley S.D."/>
            <person name="Zheng P."/>
            <person name="Utro F."/>
            <person name="Royaert S."/>
            <person name="Saski C."/>
            <person name="Jenkins J."/>
            <person name="Podicheti R."/>
            <person name="Zhao M."/>
            <person name="Scheffler B.E."/>
            <person name="Stack J.C."/>
            <person name="Feltus F.A."/>
            <person name="Mustiga G.M."/>
            <person name="Amores F."/>
            <person name="Phillips W."/>
            <person name="Marelli J.P."/>
            <person name="May G.D."/>
            <person name="Shapiro H."/>
            <person name="Ma J."/>
            <person name="Bustamante C.D."/>
            <person name="Schnell R.J."/>
            <person name="Main D."/>
            <person name="Gilbert D."/>
            <person name="Parida L."/>
            <person name="Kuhn D.N."/>
        </authorList>
    </citation>
    <scope>NUCLEOTIDE SEQUENCE [LARGE SCALE GENOMIC DNA]</scope>
    <source>
        <strain evidence="3">cv. Matina 1-6</strain>
    </source>
</reference>
<sequence length="440" mass="48840">MVPPEQDRLVYNIRLSSVGPGRVTGTDVVHELSGLDLAMKLHYLKGVYFFGSQAVEGLTITRMKEIMFFSLNDYYITSGRIKRSESGRPYIKCNDCGVRFVEGLCDKTIDEWLEMGDDSLDNLLVYHRAIGPELSFSPSVYLQVTWFKCGGISVGMSWAHILGDAFSASDFINSWGQYMAGLKLNGPLTLSKSVAKIEKPDDPTQLAKEPLSAKQVNPVGDLWVTANNCKMETFSFFLSKLQLLTLHVKICGEDGGKRISPFESVCAVIWQCIARVKEAYEPQIVTVCRKDPYHDINVPSNSQIISAVKANFSVTEADLNKLAMLLAEDQGLDERNKIEAAVEKENGVTDYIMYGTNLTFVNLEDAGLYELELKGHKPMFAYYSIQGVGDEGAVLFLPGPPSTESDGKERLVTITLPEDQLLKLKSELKRSGLLLATELE</sequence>
<keyword evidence="3" id="KW-1185">Reference proteome</keyword>
<accession>A0A061ELE7</accession>
<dbReference type="STRING" id="3641.A0A061ELE7"/>
<evidence type="ECO:0000313" key="2">
    <source>
        <dbReference type="EMBL" id="EOY05162.1"/>
    </source>
</evidence>
<dbReference type="eggNOG" id="ENOG502QQYP">
    <property type="taxonomic scope" value="Eukaryota"/>
</dbReference>
<dbReference type="Pfam" id="PF02458">
    <property type="entry name" value="Transferase"/>
    <property type="match status" value="1"/>
</dbReference>
<dbReference type="GO" id="GO:0016747">
    <property type="term" value="F:acyltransferase activity, transferring groups other than amino-acyl groups"/>
    <property type="evidence" value="ECO:0000318"/>
    <property type="project" value="GO_Central"/>
</dbReference>
<organism evidence="2 3">
    <name type="scientific">Theobroma cacao</name>
    <name type="common">Cacao</name>
    <name type="synonym">Cocoa</name>
    <dbReference type="NCBI Taxonomy" id="3641"/>
    <lineage>
        <taxon>Eukaryota</taxon>
        <taxon>Viridiplantae</taxon>
        <taxon>Streptophyta</taxon>
        <taxon>Embryophyta</taxon>
        <taxon>Tracheophyta</taxon>
        <taxon>Spermatophyta</taxon>
        <taxon>Magnoliopsida</taxon>
        <taxon>eudicotyledons</taxon>
        <taxon>Gunneridae</taxon>
        <taxon>Pentapetalae</taxon>
        <taxon>rosids</taxon>
        <taxon>malvids</taxon>
        <taxon>Malvales</taxon>
        <taxon>Malvaceae</taxon>
        <taxon>Byttnerioideae</taxon>
        <taxon>Theobroma</taxon>
    </lineage>
</organism>
<dbReference type="FunCoup" id="A0A061ELE7">
    <property type="interactions" value="563"/>
</dbReference>
<dbReference type="OMA" id="WVTANNC"/>
<evidence type="ECO:0000256" key="1">
    <source>
        <dbReference type="ARBA" id="ARBA00009861"/>
    </source>
</evidence>
<dbReference type="PANTHER" id="PTHR31642:SF115">
    <property type="entry name" value="PROTEIN ECERIFERUM 26-LIKE"/>
    <property type="match status" value="1"/>
</dbReference>
<dbReference type="HOGENOM" id="CLU_049517_0_0_1"/>
<protein>
    <submittedName>
        <fullName evidence="2">HXXXD-type acyl-transferase family protein, putative</fullName>
    </submittedName>
</protein>
<dbReference type="InParanoid" id="A0A061ELE7"/>
<name>A0A061ELE7_THECC</name>
<dbReference type="Gene3D" id="3.30.559.10">
    <property type="entry name" value="Chloramphenicol acetyltransferase-like domain"/>
    <property type="match status" value="2"/>
</dbReference>
<dbReference type="InterPro" id="IPR050317">
    <property type="entry name" value="Plant_Fungal_Acyltransferase"/>
</dbReference>
<dbReference type="PANTHER" id="PTHR31642">
    <property type="entry name" value="TRICHOTHECENE 3-O-ACETYLTRANSFERASE"/>
    <property type="match status" value="1"/>
</dbReference>
<proteinExistence type="inferred from homology"/>
<dbReference type="EMBL" id="CM001882">
    <property type="protein sequence ID" value="EOY05162.1"/>
    <property type="molecule type" value="Genomic_DNA"/>
</dbReference>
<dbReference type="AlphaFoldDB" id="A0A061ELE7"/>